<proteinExistence type="predicted"/>
<name>A0AAV9ZJ76_9AGAR</name>
<organism evidence="1 2">
    <name type="scientific">Favolaschia claudopus</name>
    <dbReference type="NCBI Taxonomy" id="2862362"/>
    <lineage>
        <taxon>Eukaryota</taxon>
        <taxon>Fungi</taxon>
        <taxon>Dikarya</taxon>
        <taxon>Basidiomycota</taxon>
        <taxon>Agaricomycotina</taxon>
        <taxon>Agaricomycetes</taxon>
        <taxon>Agaricomycetidae</taxon>
        <taxon>Agaricales</taxon>
        <taxon>Marasmiineae</taxon>
        <taxon>Mycenaceae</taxon>
        <taxon>Favolaschia</taxon>
    </lineage>
</organism>
<gene>
    <name evidence="1" type="ORF">R3P38DRAFT_2806636</name>
</gene>
<reference evidence="1 2" key="1">
    <citation type="journal article" date="2024" name="J Genomics">
        <title>Draft genome sequencing and assembly of Favolaschia claudopus CIRM-BRFM 2984 isolated from oak limbs.</title>
        <authorList>
            <person name="Navarro D."/>
            <person name="Drula E."/>
            <person name="Chaduli D."/>
            <person name="Cazenave R."/>
            <person name="Ahrendt S."/>
            <person name="Wang J."/>
            <person name="Lipzen A."/>
            <person name="Daum C."/>
            <person name="Barry K."/>
            <person name="Grigoriev I.V."/>
            <person name="Favel A."/>
            <person name="Rosso M.N."/>
            <person name="Martin F."/>
        </authorList>
    </citation>
    <scope>NUCLEOTIDE SEQUENCE [LARGE SCALE GENOMIC DNA]</scope>
    <source>
        <strain evidence="1 2">CIRM-BRFM 2984</strain>
    </source>
</reference>
<comment type="caution">
    <text evidence="1">The sequence shown here is derived from an EMBL/GenBank/DDBJ whole genome shotgun (WGS) entry which is preliminary data.</text>
</comment>
<keyword evidence="2" id="KW-1185">Reference proteome</keyword>
<dbReference type="AlphaFoldDB" id="A0AAV9ZJ76"/>
<evidence type="ECO:0000313" key="2">
    <source>
        <dbReference type="Proteomes" id="UP001362999"/>
    </source>
</evidence>
<sequence>MMVDAIIKLPYRLGLRSPASRTLPCQPWADHPDPKKVKHRGKKAKMQSERQAPSGVALPASHKFFPSAIERNLDLEGMWTRAAAYNAAWMRQYMNQERAKCKGRRRGWYDVTMPFERQRPSGVCMLQHNATVKTHAAAPFLIVTDACIQYNYGLVPSSQISTKSLRARNRH</sequence>
<protein>
    <submittedName>
        <fullName evidence="1">Uncharacterized protein</fullName>
    </submittedName>
</protein>
<accession>A0AAV9ZJ76</accession>
<evidence type="ECO:0000313" key="1">
    <source>
        <dbReference type="EMBL" id="KAK6984267.1"/>
    </source>
</evidence>
<dbReference type="Proteomes" id="UP001362999">
    <property type="component" value="Unassembled WGS sequence"/>
</dbReference>
<dbReference type="EMBL" id="JAWWNJ010000139">
    <property type="protein sequence ID" value="KAK6984267.1"/>
    <property type="molecule type" value="Genomic_DNA"/>
</dbReference>